<dbReference type="EMBL" id="UINC01225093">
    <property type="protein sequence ID" value="SVE55002.1"/>
    <property type="molecule type" value="Genomic_DNA"/>
</dbReference>
<gene>
    <name evidence="2" type="ORF">METZ01_LOCUS507856</name>
</gene>
<dbReference type="Gene3D" id="3.90.1010.10">
    <property type="match status" value="1"/>
</dbReference>
<feature type="non-terminal residue" evidence="2">
    <location>
        <position position="55"/>
    </location>
</feature>
<name>A0A383EDN6_9ZZZZ</name>
<reference evidence="2" key="1">
    <citation type="submission" date="2018-05" db="EMBL/GenBank/DDBJ databases">
        <authorList>
            <person name="Lanie J.A."/>
            <person name="Ng W.-L."/>
            <person name="Kazmierczak K.M."/>
            <person name="Andrzejewski T.M."/>
            <person name="Davidsen T.M."/>
            <person name="Wayne K.J."/>
            <person name="Tettelin H."/>
            <person name="Glass J.I."/>
            <person name="Rusch D."/>
            <person name="Podicherti R."/>
            <person name="Tsui H.-C.T."/>
            <person name="Winkler M.E."/>
        </authorList>
    </citation>
    <scope>NUCLEOTIDE SEQUENCE</scope>
</reference>
<proteinExistence type="predicted"/>
<accession>A0A383EDN6</accession>
<dbReference type="Pfam" id="PF02657">
    <property type="entry name" value="SufE"/>
    <property type="match status" value="1"/>
</dbReference>
<protein>
    <recommendedName>
        <fullName evidence="1">Fe-S metabolism associated domain-containing protein</fullName>
    </recommendedName>
</protein>
<dbReference type="AlphaFoldDB" id="A0A383EDN6"/>
<evidence type="ECO:0000313" key="2">
    <source>
        <dbReference type="EMBL" id="SVE55002.1"/>
    </source>
</evidence>
<organism evidence="2">
    <name type="scientific">marine metagenome</name>
    <dbReference type="NCBI Taxonomy" id="408172"/>
    <lineage>
        <taxon>unclassified sequences</taxon>
        <taxon>metagenomes</taxon>
        <taxon>ecological metagenomes</taxon>
    </lineage>
</organism>
<feature type="domain" description="Fe-S metabolism associated" evidence="1">
    <location>
        <begin position="12"/>
        <end position="54"/>
    </location>
</feature>
<dbReference type="SUPFAM" id="SSF82649">
    <property type="entry name" value="SufE/NifU"/>
    <property type="match status" value="1"/>
</dbReference>
<evidence type="ECO:0000259" key="1">
    <source>
        <dbReference type="Pfam" id="PF02657"/>
    </source>
</evidence>
<sequence length="55" mass="6604">MDTFPIEYSRVVEAFELLQDWDARYHFITELGEKLPLYSDDERVELYLVPECMST</sequence>
<dbReference type="InterPro" id="IPR003808">
    <property type="entry name" value="Fe-S_metab-assoc_dom"/>
</dbReference>